<evidence type="ECO:0000313" key="1">
    <source>
        <dbReference type="EMBL" id="OUR96607.1"/>
    </source>
</evidence>
<evidence type="ECO:0000313" key="2">
    <source>
        <dbReference type="Proteomes" id="UP000196531"/>
    </source>
</evidence>
<dbReference type="Proteomes" id="UP000196531">
    <property type="component" value="Unassembled WGS sequence"/>
</dbReference>
<proteinExistence type="predicted"/>
<name>A0A1Y5F6T7_9BACT</name>
<sequence>MKFSFKSEIQIDLEKKLARIAKVGKAFLIGQGIVYPIQHGFLKVKGPLRSPEIKKIKIKKLSKRLK</sequence>
<protein>
    <submittedName>
        <fullName evidence="1">Uncharacterized protein</fullName>
    </submittedName>
</protein>
<dbReference type="AlphaFoldDB" id="A0A1Y5F6T7"/>
<comment type="caution">
    <text evidence="1">The sequence shown here is derived from an EMBL/GenBank/DDBJ whole genome shotgun (WGS) entry which is preliminary data.</text>
</comment>
<organism evidence="1 2">
    <name type="scientific">Halobacteriovorax marinus</name>
    <dbReference type="NCBI Taxonomy" id="97084"/>
    <lineage>
        <taxon>Bacteria</taxon>
        <taxon>Pseudomonadati</taxon>
        <taxon>Bdellovibrionota</taxon>
        <taxon>Bacteriovoracia</taxon>
        <taxon>Bacteriovoracales</taxon>
        <taxon>Halobacteriovoraceae</taxon>
        <taxon>Halobacteriovorax</taxon>
    </lineage>
</organism>
<reference evidence="2" key="1">
    <citation type="journal article" date="2017" name="Proc. Natl. Acad. Sci. U.S.A.">
        <title>Simulation of Deepwater Horizon oil plume reveals substrate specialization within a complex community of hydrocarbon-degraders.</title>
        <authorList>
            <person name="Hu P."/>
            <person name="Dubinsky E.A."/>
            <person name="Probst A.J."/>
            <person name="Wang J."/>
            <person name="Sieber C.M.K."/>
            <person name="Tom L.M."/>
            <person name="Gardinali P."/>
            <person name="Banfield J.F."/>
            <person name="Atlas R.M."/>
            <person name="Andersen G.L."/>
        </authorList>
    </citation>
    <scope>NUCLEOTIDE SEQUENCE [LARGE SCALE GENOMIC DNA]</scope>
</reference>
<dbReference type="EMBL" id="MAAO01000006">
    <property type="protein sequence ID" value="OUR96607.1"/>
    <property type="molecule type" value="Genomic_DNA"/>
</dbReference>
<accession>A0A1Y5F6T7</accession>
<gene>
    <name evidence="1" type="ORF">A9Q84_09685</name>
</gene>